<keyword evidence="3" id="KW-0349">Heme</keyword>
<evidence type="ECO:0000256" key="2">
    <source>
        <dbReference type="ARBA" id="ARBA00010617"/>
    </source>
</evidence>
<dbReference type="PANTHER" id="PTHR24305">
    <property type="entry name" value="CYTOCHROME P450"/>
    <property type="match status" value="1"/>
</dbReference>
<dbReference type="PRINTS" id="PR00463">
    <property type="entry name" value="EP450I"/>
</dbReference>
<comment type="cofactor">
    <cofactor evidence="1">
        <name>heme</name>
        <dbReference type="ChEBI" id="CHEBI:30413"/>
    </cofactor>
</comment>
<protein>
    <submittedName>
        <fullName evidence="4">Cytochrome P450</fullName>
    </submittedName>
</protein>
<keyword evidence="3" id="KW-0560">Oxidoreductase</keyword>
<dbReference type="PRINTS" id="PR00385">
    <property type="entry name" value="P450"/>
</dbReference>
<organism evidence="4 5">
    <name type="scientific">Sediminicoccus rosea</name>
    <dbReference type="NCBI Taxonomy" id="1225128"/>
    <lineage>
        <taxon>Bacteria</taxon>
        <taxon>Pseudomonadati</taxon>
        <taxon>Pseudomonadota</taxon>
        <taxon>Alphaproteobacteria</taxon>
        <taxon>Acetobacterales</taxon>
        <taxon>Roseomonadaceae</taxon>
        <taxon>Sediminicoccus</taxon>
    </lineage>
</organism>
<dbReference type="Pfam" id="PF00067">
    <property type="entry name" value="p450"/>
    <property type="match status" value="1"/>
</dbReference>
<keyword evidence="3" id="KW-0503">Monooxygenase</keyword>
<sequence>MSGTTPPFPPRHRGEVPVTDLLAKASRSLLEVWGEEMFRNAGTKLEVLGQRLIVFNRPAAIESVLVTQAEVFAAKPAQLTKLLAPLLGPGLFVAEGRAWRGRRAVVEAAMAAALDGAGGATATGWAARPEGAALDVIAEMERLSAGLLLRLIFGEAAGEPDEIVRLARAYRAKISGGGLLTLMALPDPLVRLRLGGDAKRIRAVVEPLLARARRSRTGLAAALPAELARDEVISLFAIGHDALSGLLAAAWFLLGQAPEVEAALHAELDSGAAEAPLLRAVLQEALRLYPPLPLIARVAGRATEVAGLPVPKGSIAFVAPWLVHRHTAHWEAPDEFRPARFLPGAPPPPPFSYLPFGLGPRQCVGEAFAMRAAMQAIATLARRFRLRPLPGPAVVPTAGLTLTLAERLPMRLERRDCPGG</sequence>
<dbReference type="InterPro" id="IPR036396">
    <property type="entry name" value="Cyt_P450_sf"/>
</dbReference>
<dbReference type="InterPro" id="IPR017972">
    <property type="entry name" value="Cyt_P450_CS"/>
</dbReference>
<evidence type="ECO:0000256" key="3">
    <source>
        <dbReference type="RuleBase" id="RU000461"/>
    </source>
</evidence>
<evidence type="ECO:0000313" key="5">
    <source>
        <dbReference type="Proteomes" id="UP001305521"/>
    </source>
</evidence>
<dbReference type="PANTHER" id="PTHR24305:SF166">
    <property type="entry name" value="CYTOCHROME P450 12A4, MITOCHONDRIAL-RELATED"/>
    <property type="match status" value="1"/>
</dbReference>
<dbReference type="InterPro" id="IPR002401">
    <property type="entry name" value="Cyt_P450_E_grp-I"/>
</dbReference>
<proteinExistence type="inferred from homology"/>
<accession>A0ABZ0PJ43</accession>
<dbReference type="InterPro" id="IPR050121">
    <property type="entry name" value="Cytochrome_P450_monoxygenase"/>
</dbReference>
<reference evidence="4 5" key="1">
    <citation type="submission" date="2023-11" db="EMBL/GenBank/DDBJ databases">
        <title>Arctic aerobic anoxygenic photoheterotroph Sediminicoccus rosea KRV36 adapts its photosynthesis to long days of polar summer.</title>
        <authorList>
            <person name="Tomasch J."/>
            <person name="Kopejtka K."/>
            <person name="Bily T."/>
            <person name="Gardiner A.T."/>
            <person name="Gardian Z."/>
            <person name="Shivaramu S."/>
            <person name="Koblizek M."/>
            <person name="Engelhardt F."/>
            <person name="Kaftan D."/>
        </authorList>
    </citation>
    <scope>NUCLEOTIDE SEQUENCE [LARGE SCALE GENOMIC DNA]</scope>
    <source>
        <strain evidence="4 5">R-30</strain>
    </source>
</reference>
<keyword evidence="3" id="KW-0408">Iron</keyword>
<evidence type="ECO:0000313" key="4">
    <source>
        <dbReference type="EMBL" id="WPB85711.1"/>
    </source>
</evidence>
<dbReference type="InterPro" id="IPR001128">
    <property type="entry name" value="Cyt_P450"/>
</dbReference>
<comment type="similarity">
    <text evidence="2 3">Belongs to the cytochrome P450 family.</text>
</comment>
<dbReference type="PROSITE" id="PS00086">
    <property type="entry name" value="CYTOCHROME_P450"/>
    <property type="match status" value="1"/>
</dbReference>
<evidence type="ECO:0000256" key="1">
    <source>
        <dbReference type="ARBA" id="ARBA00001971"/>
    </source>
</evidence>
<gene>
    <name evidence="4" type="ORF">R9Z33_02275</name>
</gene>
<dbReference type="RefSeq" id="WP_318649689.1">
    <property type="nucleotide sequence ID" value="NZ_CP137852.1"/>
</dbReference>
<dbReference type="SUPFAM" id="SSF48264">
    <property type="entry name" value="Cytochrome P450"/>
    <property type="match status" value="1"/>
</dbReference>
<keyword evidence="5" id="KW-1185">Reference proteome</keyword>
<dbReference type="Gene3D" id="1.10.630.10">
    <property type="entry name" value="Cytochrome P450"/>
    <property type="match status" value="1"/>
</dbReference>
<dbReference type="Proteomes" id="UP001305521">
    <property type="component" value="Chromosome"/>
</dbReference>
<keyword evidence="3" id="KW-0479">Metal-binding</keyword>
<dbReference type="EMBL" id="CP137852">
    <property type="protein sequence ID" value="WPB85711.1"/>
    <property type="molecule type" value="Genomic_DNA"/>
</dbReference>
<name>A0ABZ0PJ43_9PROT</name>